<evidence type="ECO:0000313" key="1">
    <source>
        <dbReference type="EMBL" id="WAC12354.1"/>
    </source>
</evidence>
<reference evidence="1" key="1">
    <citation type="submission" date="2022-11" db="EMBL/GenBank/DDBJ databases">
        <title>Dyadobacter pollutisoli sp. nov., isolated from plastic dumped soil.</title>
        <authorList>
            <person name="Kim J.M."/>
            <person name="Kim K.R."/>
            <person name="Lee J.K."/>
            <person name="Hao L."/>
            <person name="Jeon C.O."/>
        </authorList>
    </citation>
    <scope>NUCLEOTIDE SEQUENCE</scope>
    <source>
        <strain evidence="1">U1</strain>
    </source>
</reference>
<protein>
    <submittedName>
        <fullName evidence="1">Uncharacterized protein</fullName>
    </submittedName>
</protein>
<sequence length="154" mass="17750">MGKPIRKFREKLSSSSSNDFNLEEFKKALKDLTKNPSAENLGRINHIRRWFVLSTGVMEGISRQVEGLTRKLRNPNEEDMQIIYALISSCRYLATNSELLVTDYEILLEGGILVTEIDDFKEACLCVKKATFYIESVYLSLPNRQEVNDLVRRN</sequence>
<name>A0A9E8NDT8_9BACT</name>
<keyword evidence="2" id="KW-1185">Reference proteome</keyword>
<evidence type="ECO:0000313" key="2">
    <source>
        <dbReference type="Proteomes" id="UP001164653"/>
    </source>
</evidence>
<proteinExistence type="predicted"/>
<organism evidence="1 2">
    <name type="scientific">Dyadobacter pollutisoli</name>
    <dbReference type="NCBI Taxonomy" id="2910158"/>
    <lineage>
        <taxon>Bacteria</taxon>
        <taxon>Pseudomonadati</taxon>
        <taxon>Bacteroidota</taxon>
        <taxon>Cytophagia</taxon>
        <taxon>Cytophagales</taxon>
        <taxon>Spirosomataceae</taxon>
        <taxon>Dyadobacter</taxon>
    </lineage>
</organism>
<gene>
    <name evidence="1" type="ORF">ON006_00025</name>
</gene>
<accession>A0A9E8NDT8</accession>
<dbReference type="RefSeq" id="WP_244824774.1">
    <property type="nucleotide sequence ID" value="NZ_CP112998.1"/>
</dbReference>
<dbReference type="EMBL" id="CP112998">
    <property type="protein sequence ID" value="WAC12354.1"/>
    <property type="molecule type" value="Genomic_DNA"/>
</dbReference>
<dbReference type="Proteomes" id="UP001164653">
    <property type="component" value="Chromosome"/>
</dbReference>
<dbReference type="KEGG" id="dpf:ON006_00025"/>
<dbReference type="AlphaFoldDB" id="A0A9E8NDT8"/>